<organism evidence="2 3">
    <name type="scientific">Dyella nitratireducens</name>
    <dbReference type="NCBI Taxonomy" id="1849580"/>
    <lineage>
        <taxon>Bacteria</taxon>
        <taxon>Pseudomonadati</taxon>
        <taxon>Pseudomonadota</taxon>
        <taxon>Gammaproteobacteria</taxon>
        <taxon>Lysobacterales</taxon>
        <taxon>Rhodanobacteraceae</taxon>
        <taxon>Dyella</taxon>
    </lineage>
</organism>
<keyword evidence="1" id="KW-0732">Signal</keyword>
<feature type="chain" id="PRO_5046571955" evidence="1">
    <location>
        <begin position="22"/>
        <end position="164"/>
    </location>
</feature>
<name>A0ABQ1FS10_9GAMM</name>
<evidence type="ECO:0000313" key="3">
    <source>
        <dbReference type="Proteomes" id="UP000620046"/>
    </source>
</evidence>
<evidence type="ECO:0000313" key="2">
    <source>
        <dbReference type="EMBL" id="GGA28740.1"/>
    </source>
</evidence>
<sequence length="164" mass="17830">MRRMKVLIVAGAILMTGCATVDLARVKLVVEPVSQICGISDREIPVHIAVRNDSRGKLKIEVDSESPPYVLNGFSYKILDDGGTTDWRHGPGSHPPVQLLTLSIGPGDSTELVASLYDLTSEDYGKSFKIQFTDVADHIFFSSSFKACKESHIVVQGNLAKLAL</sequence>
<reference evidence="3" key="1">
    <citation type="journal article" date="2019" name="Int. J. Syst. Evol. Microbiol.">
        <title>The Global Catalogue of Microorganisms (GCM) 10K type strain sequencing project: providing services to taxonomists for standard genome sequencing and annotation.</title>
        <authorList>
            <consortium name="The Broad Institute Genomics Platform"/>
            <consortium name="The Broad Institute Genome Sequencing Center for Infectious Disease"/>
            <person name="Wu L."/>
            <person name="Ma J."/>
        </authorList>
    </citation>
    <scope>NUCLEOTIDE SEQUENCE [LARGE SCALE GENOMIC DNA]</scope>
    <source>
        <strain evidence="3">CGMCC 1.15439</strain>
    </source>
</reference>
<gene>
    <name evidence="2" type="ORF">GCM10010981_16950</name>
</gene>
<dbReference type="PROSITE" id="PS51257">
    <property type="entry name" value="PROKAR_LIPOPROTEIN"/>
    <property type="match status" value="1"/>
</dbReference>
<accession>A0ABQ1FS10</accession>
<feature type="signal peptide" evidence="1">
    <location>
        <begin position="1"/>
        <end position="21"/>
    </location>
</feature>
<dbReference type="EMBL" id="BMJA01000001">
    <property type="protein sequence ID" value="GGA28740.1"/>
    <property type="molecule type" value="Genomic_DNA"/>
</dbReference>
<dbReference type="Proteomes" id="UP000620046">
    <property type="component" value="Unassembled WGS sequence"/>
</dbReference>
<proteinExistence type="predicted"/>
<evidence type="ECO:0000256" key="1">
    <source>
        <dbReference type="SAM" id="SignalP"/>
    </source>
</evidence>
<comment type="caution">
    <text evidence="2">The sequence shown here is derived from an EMBL/GenBank/DDBJ whole genome shotgun (WGS) entry which is preliminary data.</text>
</comment>
<keyword evidence="3" id="KW-1185">Reference proteome</keyword>
<protein>
    <submittedName>
        <fullName evidence="2">Uncharacterized protein</fullName>
    </submittedName>
</protein>